<protein>
    <submittedName>
        <fullName evidence="1">Uncharacterized protein</fullName>
    </submittedName>
</protein>
<organism evidence="1 2">
    <name type="scientific">Streptococcus phage IPP39</name>
    <dbReference type="NCBI Taxonomy" id="1916178"/>
    <lineage>
        <taxon>Viruses</taxon>
        <taxon>Duplodnaviria</taxon>
        <taxon>Heunggongvirae</taxon>
        <taxon>Uroviricota</taxon>
        <taxon>Caudoviricetes</taxon>
        <taxon>Paclarkvirus</taxon>
        <taxon>Paclarkvirus IPP39</taxon>
    </lineage>
</organism>
<name>A0A1S5SCG5_9CAUD</name>
<dbReference type="Proteomes" id="UP000221803">
    <property type="component" value="Segment"/>
</dbReference>
<dbReference type="EMBL" id="KY065479">
    <property type="protein sequence ID" value="APD23164.1"/>
    <property type="molecule type" value="Genomic_DNA"/>
</dbReference>
<proteinExistence type="predicted"/>
<evidence type="ECO:0000313" key="2">
    <source>
        <dbReference type="Proteomes" id="UP000221803"/>
    </source>
</evidence>
<accession>A0A1S5SCG5</accession>
<sequence>MPNWAEGTLKLRGRRENVASALKEMLLGNKGATLEEEYDGTLLRFKNEYDYFYINGTRRAFISSKDIEIWLDDDFVIIELEDFKQAWAALADNYTEISSKFDVDIKIFTFEMGDDDFVIIELEDFKQAWAALADNYTEISSKFDVDIKIFTFEMGMEFTQEIEISKGEIIKNIVNENFTNYSWDVPFSRLGG</sequence>
<keyword evidence="2" id="KW-1185">Reference proteome</keyword>
<evidence type="ECO:0000313" key="1">
    <source>
        <dbReference type="EMBL" id="APD23164.1"/>
    </source>
</evidence>
<reference evidence="1 2" key="1">
    <citation type="journal article" date="2017" name="Sci. Rep.">
        <title>Pneumococcal prophages are diverse, but not without structure or history.</title>
        <authorList>
            <person name="Brueggemann A.B."/>
            <person name="Harrold C.L."/>
            <person name="Rezaei Javan R."/>
            <person name="van Tonder A.J."/>
            <person name="McDonnell A.J."/>
            <person name="Edwards B.A."/>
        </authorList>
    </citation>
    <scope>NUCLEOTIDE SEQUENCE [LARGE SCALE GENOMIC DNA]</scope>
</reference>
<gene>
    <name evidence="1" type="ORF">IPP39_00009</name>
</gene>